<keyword evidence="1" id="KW-0812">Transmembrane</keyword>
<evidence type="ECO:0000256" key="1">
    <source>
        <dbReference type="SAM" id="Phobius"/>
    </source>
</evidence>
<dbReference type="EMBL" id="JAAMFL010000012">
    <property type="protein sequence ID" value="MBS9338004.1"/>
    <property type="molecule type" value="Genomic_DNA"/>
</dbReference>
<accession>A0ABS5QXT4</accession>
<feature type="transmembrane region" description="Helical" evidence="1">
    <location>
        <begin position="5"/>
        <end position="22"/>
    </location>
</feature>
<comment type="caution">
    <text evidence="2">The sequence shown here is derived from an EMBL/GenBank/DDBJ whole genome shotgun (WGS) entry which is preliminary data.</text>
</comment>
<organism evidence="2 3">
    <name type="scientific">Fructobacillus parabroussonetiae</name>
    <dbReference type="NCBI Taxonomy" id="2713174"/>
    <lineage>
        <taxon>Bacteria</taxon>
        <taxon>Bacillati</taxon>
        <taxon>Bacillota</taxon>
        <taxon>Bacilli</taxon>
        <taxon>Lactobacillales</taxon>
        <taxon>Lactobacillaceae</taxon>
        <taxon>Fructobacillus</taxon>
    </lineage>
</organism>
<keyword evidence="3" id="KW-1185">Reference proteome</keyword>
<gene>
    <name evidence="2" type="ORF">G6R30_06010</name>
</gene>
<sequence length="90" mass="10606">MITLIGFVAIFWILIWFTWKLWTSWIPLLILLLIGMYIVTFLFSFWGLILMGVIAALAIAGYFSPEQRAKRAADKKEFDDMMKFYEDDND</sequence>
<name>A0ABS5QXT4_9LACO</name>
<evidence type="ECO:0000313" key="3">
    <source>
        <dbReference type="Proteomes" id="UP001519503"/>
    </source>
</evidence>
<dbReference type="Proteomes" id="UP001519503">
    <property type="component" value="Unassembled WGS sequence"/>
</dbReference>
<keyword evidence="1" id="KW-0472">Membrane</keyword>
<evidence type="ECO:0000313" key="2">
    <source>
        <dbReference type="EMBL" id="MBS9338004.1"/>
    </source>
</evidence>
<feature type="transmembrane region" description="Helical" evidence="1">
    <location>
        <begin position="28"/>
        <end position="61"/>
    </location>
</feature>
<keyword evidence="1" id="KW-1133">Transmembrane helix</keyword>
<proteinExistence type="predicted"/>
<dbReference type="RefSeq" id="WP_213822586.1">
    <property type="nucleotide sequence ID" value="NZ_JAAMFL010000012.1"/>
</dbReference>
<protein>
    <submittedName>
        <fullName evidence="2">Uncharacterized protein</fullName>
    </submittedName>
</protein>
<reference evidence="2 3" key="1">
    <citation type="submission" date="2020-02" db="EMBL/GenBank/DDBJ databases">
        <title>Fructobacillus sp. isolated from paper mulberry of Taiwan.</title>
        <authorList>
            <person name="Lin S.-T."/>
        </authorList>
    </citation>
    <scope>NUCLEOTIDE SEQUENCE [LARGE SCALE GENOMIC DNA]</scope>
    <source>
        <strain evidence="2 3">S1-1</strain>
    </source>
</reference>